<keyword evidence="3" id="KW-0808">Transferase</keyword>
<dbReference type="EMBL" id="GG693870">
    <property type="protein sequence ID" value="EES52944.1"/>
    <property type="molecule type" value="Genomic_DNA"/>
</dbReference>
<dbReference type="Pfam" id="PF00266">
    <property type="entry name" value="Aminotran_5"/>
    <property type="match status" value="1"/>
</dbReference>
<dbReference type="PIRSF" id="PIRSF005572">
    <property type="entry name" value="NifS"/>
    <property type="match status" value="1"/>
</dbReference>
<evidence type="ECO:0000256" key="2">
    <source>
        <dbReference type="ARBA" id="ARBA00006490"/>
    </source>
</evidence>
<dbReference type="Gene3D" id="3.40.640.10">
    <property type="entry name" value="Type I PLP-dependent aspartate aminotransferase-like (Major domain)"/>
    <property type="match status" value="1"/>
</dbReference>
<evidence type="ECO:0000256" key="1">
    <source>
        <dbReference type="ARBA" id="ARBA00001933"/>
    </source>
</evidence>
<evidence type="ECO:0000256" key="6">
    <source>
        <dbReference type="ARBA" id="ARBA00023004"/>
    </source>
</evidence>
<dbReference type="InterPro" id="IPR015421">
    <property type="entry name" value="PyrdxlP-dep_Trfase_major"/>
</dbReference>
<dbReference type="GO" id="GO:0046872">
    <property type="term" value="F:metal ion binding"/>
    <property type="evidence" value="ECO:0007669"/>
    <property type="project" value="UniProtKB-KW"/>
</dbReference>
<comment type="catalytic activity">
    <reaction evidence="8">
        <text>(sulfur carrier)-H + L-cysteine = (sulfur carrier)-SH + L-alanine</text>
        <dbReference type="Rhea" id="RHEA:43892"/>
        <dbReference type="Rhea" id="RHEA-COMP:14737"/>
        <dbReference type="Rhea" id="RHEA-COMP:14739"/>
        <dbReference type="ChEBI" id="CHEBI:29917"/>
        <dbReference type="ChEBI" id="CHEBI:35235"/>
        <dbReference type="ChEBI" id="CHEBI:57972"/>
        <dbReference type="ChEBI" id="CHEBI:64428"/>
        <dbReference type="EC" id="2.8.1.7"/>
    </reaction>
</comment>
<comment type="similarity">
    <text evidence="2">Belongs to the class-V pyridoxal-phosphate-dependent aminotransferase family. NifS/IscS subfamily.</text>
</comment>
<keyword evidence="6" id="KW-0408">Iron</keyword>
<keyword evidence="11" id="KW-1185">Reference proteome</keyword>
<dbReference type="PANTHER" id="PTHR11601:SF34">
    <property type="entry name" value="CYSTEINE DESULFURASE"/>
    <property type="match status" value="1"/>
</dbReference>
<name>C6HWG8_9BACT</name>
<accession>C6HWG8</accession>
<reference evidence="10 11" key="1">
    <citation type="journal article" date="2009" name="Appl. Environ. Microbiol.">
        <title>Community genomic and proteomic analyses of chemoautotrophic iron-oxidizing "Leptospirillum rubarum" (Group II) and "Leptospirillum ferrodiazotrophum" (Group III) bacteria in acid mine drainage biofilms.</title>
        <authorList>
            <person name="Goltsman D.S."/>
            <person name="Denef V.J."/>
            <person name="Singer S.W."/>
            <person name="VerBerkmoes N.C."/>
            <person name="Lefsrud M."/>
            <person name="Mueller R.S."/>
            <person name="Dick G.J."/>
            <person name="Sun C.L."/>
            <person name="Wheeler K.E."/>
            <person name="Zemla A."/>
            <person name="Baker B.J."/>
            <person name="Hauser L."/>
            <person name="Land M."/>
            <person name="Shah M.B."/>
            <person name="Thelen M.P."/>
            <person name="Hettich R.L."/>
            <person name="Banfield J.F."/>
        </authorList>
    </citation>
    <scope>NUCLEOTIDE SEQUENCE [LARGE SCALE GENOMIC DNA]</scope>
</reference>
<dbReference type="InterPro" id="IPR016454">
    <property type="entry name" value="Cysteine_dSase"/>
</dbReference>
<dbReference type="InterPro" id="IPR015424">
    <property type="entry name" value="PyrdxlP-dep_Trfase"/>
</dbReference>
<proteinExistence type="inferred from homology"/>
<gene>
    <name evidence="10" type="ORF">UBAL3_80630003</name>
</gene>
<evidence type="ECO:0000313" key="10">
    <source>
        <dbReference type="EMBL" id="EES52944.1"/>
    </source>
</evidence>
<keyword evidence="4" id="KW-0479">Metal-binding</keyword>
<dbReference type="Proteomes" id="UP000009374">
    <property type="component" value="Unassembled WGS sequence"/>
</dbReference>
<dbReference type="InterPro" id="IPR015422">
    <property type="entry name" value="PyrdxlP-dep_Trfase_small"/>
</dbReference>
<evidence type="ECO:0000256" key="4">
    <source>
        <dbReference type="ARBA" id="ARBA00022723"/>
    </source>
</evidence>
<keyword evidence="7" id="KW-0411">Iron-sulfur</keyword>
<dbReference type="Gene3D" id="3.90.1150.10">
    <property type="entry name" value="Aspartate Aminotransferase, domain 1"/>
    <property type="match status" value="1"/>
</dbReference>
<dbReference type="PANTHER" id="PTHR11601">
    <property type="entry name" value="CYSTEINE DESULFURYLASE FAMILY MEMBER"/>
    <property type="match status" value="1"/>
</dbReference>
<comment type="cofactor">
    <cofactor evidence="1">
        <name>pyridoxal 5'-phosphate</name>
        <dbReference type="ChEBI" id="CHEBI:597326"/>
    </cofactor>
</comment>
<evidence type="ECO:0000256" key="8">
    <source>
        <dbReference type="ARBA" id="ARBA00050776"/>
    </source>
</evidence>
<sequence length="385" mass="41614">MIHLHIDTMPFFRPGVREAIEKELEDPIVPTARTRRGLSKADRLDGYREEVARYADCRPEEVIFVSSVTEANVWGIRGVRFPGNNSPDHVLVSPLEHSSILRSAEALSRETGAKMGLLTLTPQGTVDTDALKRKWPGARTLVSLQRVNPETGLLQPLKEVAGIVRERGGILHSDSSATQGWESLSLQSDGPDLMSVSSAAAGGPAGIAALLLRRGIRINPWLMGGAQEDGRRAGSQPVFLAAGFAQALRQEKESLSTDRQRLEHLDHLFLSAIQKEHSDVKIVALHAPRRPGILNILVPEVDGQALLSLLDRDGVEVGTGASCSSQSLTVSHVLTALGYPARQAQGSIVLSLGWWNRETDLALFQSALNKARGILSRINVTGATA</sequence>
<keyword evidence="5" id="KW-0663">Pyridoxal phosphate</keyword>
<feature type="domain" description="Aminotransferase class V" evidence="9">
    <location>
        <begin position="41"/>
        <end position="360"/>
    </location>
</feature>
<dbReference type="GO" id="GO:0051536">
    <property type="term" value="F:iron-sulfur cluster binding"/>
    <property type="evidence" value="ECO:0007669"/>
    <property type="project" value="UniProtKB-KW"/>
</dbReference>
<dbReference type="GO" id="GO:0031071">
    <property type="term" value="F:cysteine desulfurase activity"/>
    <property type="evidence" value="ECO:0007669"/>
    <property type="project" value="UniProtKB-EC"/>
</dbReference>
<dbReference type="InterPro" id="IPR000192">
    <property type="entry name" value="Aminotrans_V_dom"/>
</dbReference>
<evidence type="ECO:0000256" key="5">
    <source>
        <dbReference type="ARBA" id="ARBA00022898"/>
    </source>
</evidence>
<protein>
    <submittedName>
        <fullName evidence="10">Cysteine desulfurase</fullName>
    </submittedName>
</protein>
<evidence type="ECO:0000313" key="11">
    <source>
        <dbReference type="Proteomes" id="UP000009374"/>
    </source>
</evidence>
<dbReference type="SUPFAM" id="SSF53383">
    <property type="entry name" value="PLP-dependent transferases"/>
    <property type="match status" value="1"/>
</dbReference>
<evidence type="ECO:0000256" key="7">
    <source>
        <dbReference type="ARBA" id="ARBA00023014"/>
    </source>
</evidence>
<dbReference type="AlphaFoldDB" id="C6HWG8"/>
<evidence type="ECO:0000259" key="9">
    <source>
        <dbReference type="Pfam" id="PF00266"/>
    </source>
</evidence>
<evidence type="ECO:0000256" key="3">
    <source>
        <dbReference type="ARBA" id="ARBA00022679"/>
    </source>
</evidence>
<organism evidence="10 11">
    <name type="scientific">Leptospirillum ferrodiazotrophum</name>
    <dbReference type="NCBI Taxonomy" id="412449"/>
    <lineage>
        <taxon>Bacteria</taxon>
        <taxon>Pseudomonadati</taxon>
        <taxon>Nitrospirota</taxon>
        <taxon>Nitrospiria</taxon>
        <taxon>Nitrospirales</taxon>
        <taxon>Nitrospiraceae</taxon>
        <taxon>Leptospirillum</taxon>
    </lineage>
</organism>